<dbReference type="AlphaFoldDB" id="A0AB73RCN7"/>
<name>A0AB73RCN7_9BACI</name>
<dbReference type="Proteomes" id="UP000220435">
    <property type="component" value="Unassembled WGS sequence"/>
</dbReference>
<proteinExistence type="predicted"/>
<comment type="caution">
    <text evidence="2">The sequence shown here is derived from an EMBL/GenBank/DDBJ whole genome shotgun (WGS) entry which is preliminary data.</text>
</comment>
<feature type="compositionally biased region" description="Polar residues" evidence="1">
    <location>
        <begin position="41"/>
        <end position="50"/>
    </location>
</feature>
<feature type="region of interest" description="Disordered" evidence="1">
    <location>
        <begin position="41"/>
        <end position="60"/>
    </location>
</feature>
<reference evidence="2 3" key="1">
    <citation type="submission" date="2017-09" db="EMBL/GenBank/DDBJ databases">
        <title>Large-scale bioinformatics analysis of Bacillus genomes uncovers conserved roles of natural products in bacterial physiology.</title>
        <authorList>
            <consortium name="Agbiome Team Llc"/>
            <person name="Bleich R.M."/>
            <person name="Kirk G.J."/>
            <person name="Santa Maria K.C."/>
            <person name="Allen S.E."/>
            <person name="Farag S."/>
            <person name="Shank E.A."/>
            <person name="Bowers A."/>
        </authorList>
    </citation>
    <scope>NUCLEOTIDE SEQUENCE [LARGE SCALE GENOMIC DNA]</scope>
    <source>
        <strain evidence="2 3">AFS000414</strain>
    </source>
</reference>
<protein>
    <submittedName>
        <fullName evidence="2">Uncharacterized protein</fullName>
    </submittedName>
</protein>
<gene>
    <name evidence="2" type="ORF">CN694_25460</name>
</gene>
<accession>A0AB73RCN7</accession>
<evidence type="ECO:0000313" key="2">
    <source>
        <dbReference type="EMBL" id="PEK19690.1"/>
    </source>
</evidence>
<evidence type="ECO:0000256" key="1">
    <source>
        <dbReference type="SAM" id="MobiDB-lite"/>
    </source>
</evidence>
<evidence type="ECO:0000313" key="3">
    <source>
        <dbReference type="Proteomes" id="UP000220435"/>
    </source>
</evidence>
<sequence length="60" mass="6367">MLPFFALVSSRSEQATSTFYNPVPAARMFGGFAASCEAKSASTSEAPSPSHSERAAYTFL</sequence>
<organism evidence="2 3">
    <name type="scientific">Bacillus wiedmannii</name>
    <dbReference type="NCBI Taxonomy" id="1890302"/>
    <lineage>
        <taxon>Bacteria</taxon>
        <taxon>Bacillati</taxon>
        <taxon>Bacillota</taxon>
        <taxon>Bacilli</taxon>
        <taxon>Bacillales</taxon>
        <taxon>Bacillaceae</taxon>
        <taxon>Bacillus</taxon>
        <taxon>Bacillus cereus group</taxon>
    </lineage>
</organism>
<dbReference type="EMBL" id="NUFG01000026">
    <property type="protein sequence ID" value="PEK19690.1"/>
    <property type="molecule type" value="Genomic_DNA"/>
</dbReference>